<dbReference type="EMBL" id="JBHUOR010000045">
    <property type="protein sequence ID" value="MFD2868798.1"/>
    <property type="molecule type" value="Genomic_DNA"/>
</dbReference>
<evidence type="ECO:0000313" key="3">
    <source>
        <dbReference type="Proteomes" id="UP001597568"/>
    </source>
</evidence>
<dbReference type="Gene3D" id="3.30.1490.480">
    <property type="entry name" value="Endolytic murein transglycosylase"/>
    <property type="match status" value="1"/>
</dbReference>
<dbReference type="InterPro" id="IPR003770">
    <property type="entry name" value="MLTG-like"/>
</dbReference>
<accession>A0ABW5Y0F1</accession>
<organism evidence="2 3">
    <name type="scientific">Kurthia populi</name>
    <dbReference type="NCBI Taxonomy" id="1562132"/>
    <lineage>
        <taxon>Bacteria</taxon>
        <taxon>Bacillati</taxon>
        <taxon>Bacillota</taxon>
        <taxon>Bacilli</taxon>
        <taxon>Bacillales</taxon>
        <taxon>Caryophanaceae</taxon>
        <taxon>Kurthia</taxon>
    </lineage>
</organism>
<evidence type="ECO:0000313" key="2">
    <source>
        <dbReference type="EMBL" id="MFD2868798.1"/>
    </source>
</evidence>
<proteinExistence type="predicted"/>
<dbReference type="RefSeq" id="WP_380147728.1">
    <property type="nucleotide sequence ID" value="NZ_JBHUOR010000045.1"/>
</dbReference>
<gene>
    <name evidence="2" type="ORF">ACFSY7_09805</name>
</gene>
<name>A0ABW5Y0F1_9BACL</name>
<dbReference type="Pfam" id="PF02618">
    <property type="entry name" value="YceG"/>
    <property type="match status" value="1"/>
</dbReference>
<feature type="region of interest" description="Disordered" evidence="1">
    <location>
        <begin position="66"/>
        <end position="85"/>
    </location>
</feature>
<reference evidence="3" key="1">
    <citation type="journal article" date="2019" name="Int. J. Syst. Evol. Microbiol.">
        <title>The Global Catalogue of Microorganisms (GCM) 10K type strain sequencing project: providing services to taxonomists for standard genome sequencing and annotation.</title>
        <authorList>
            <consortium name="The Broad Institute Genomics Platform"/>
            <consortium name="The Broad Institute Genome Sequencing Center for Infectious Disease"/>
            <person name="Wu L."/>
            <person name="Ma J."/>
        </authorList>
    </citation>
    <scope>NUCLEOTIDE SEQUENCE [LARGE SCALE GENOMIC DNA]</scope>
    <source>
        <strain evidence="3">KCTC 33522</strain>
    </source>
</reference>
<comment type="caution">
    <text evidence="2">The sequence shown here is derived from an EMBL/GenBank/DDBJ whole genome shotgun (WGS) entry which is preliminary data.</text>
</comment>
<keyword evidence="3" id="KW-1185">Reference proteome</keyword>
<sequence length="149" mass="16244">MSASLRSFGIGLFVAGAVLGMVQLTSKESPDTQQSVKDTSTTATTVKTLEKENAALKKELTALEKKLKKQQQKQPAKKETAPATYTLHIETGMGTTEITNTLQKDGIISDAREFEQYIIDQGQATRLQNGSFTLQKDMSYAAILKALTN</sequence>
<dbReference type="Proteomes" id="UP001597568">
    <property type="component" value="Unassembled WGS sequence"/>
</dbReference>
<evidence type="ECO:0000256" key="1">
    <source>
        <dbReference type="SAM" id="MobiDB-lite"/>
    </source>
</evidence>
<protein>
    <submittedName>
        <fullName evidence="2">Endolytic transglycosylase MltG</fullName>
    </submittedName>
</protein>